<dbReference type="Proteomes" id="UP000184226">
    <property type="component" value="Unassembled WGS sequence"/>
</dbReference>
<dbReference type="InterPro" id="IPR027417">
    <property type="entry name" value="P-loop_NTPase"/>
</dbReference>
<keyword evidence="8" id="KW-1185">Reference proteome</keyword>
<sequence>MSVLSLSHVTVSFSGRAVLSDISLEIGQGQFIGVLGPNGGGKSTLMRVILGLVRPDCGAVQVLGAPATRGNAALGYLPQSRGAVASLRLRGWDFVASASNGQRWGLPVLGKAAMREVQWALDTVGAAGLAQRPLAEISGGERQRLLLAQALLGRPRLLLLDEPLISLDPHYQRVVVELIKRIQQEFGITVLFSAHELNPLLNVIDQVLYLGSGQAVLGKVDEVITGPVLSRLYGSPIDVVRLKERIFVMSGEVEVEKEAHAHHA</sequence>
<reference evidence="7 8" key="1">
    <citation type="submission" date="2016-11" db="EMBL/GenBank/DDBJ databases">
        <authorList>
            <person name="Jaros S."/>
            <person name="Januszkiewicz K."/>
            <person name="Wedrychowicz H."/>
        </authorList>
    </citation>
    <scope>NUCLEOTIDE SEQUENCE [LARGE SCALE GENOMIC DNA]</scope>
    <source>
        <strain evidence="7 8">CGMCC 1.10190</strain>
    </source>
</reference>
<dbReference type="SMART" id="SM00382">
    <property type="entry name" value="AAA"/>
    <property type="match status" value="1"/>
</dbReference>
<evidence type="ECO:0000256" key="4">
    <source>
        <dbReference type="ARBA" id="ARBA00022741"/>
    </source>
</evidence>
<dbReference type="InterPro" id="IPR050153">
    <property type="entry name" value="Metal_Ion_Import_ABC"/>
</dbReference>
<organism evidence="7 8">
    <name type="scientific">Pollutimonas bauzanensis</name>
    <dbReference type="NCBI Taxonomy" id="658167"/>
    <lineage>
        <taxon>Bacteria</taxon>
        <taxon>Pseudomonadati</taxon>
        <taxon>Pseudomonadota</taxon>
        <taxon>Betaproteobacteria</taxon>
        <taxon>Burkholderiales</taxon>
        <taxon>Alcaligenaceae</taxon>
        <taxon>Pollutimonas</taxon>
    </lineage>
</organism>
<feature type="domain" description="ABC transporter" evidence="6">
    <location>
        <begin position="4"/>
        <end position="237"/>
    </location>
</feature>
<dbReference type="Pfam" id="PF00005">
    <property type="entry name" value="ABC_tran"/>
    <property type="match status" value="1"/>
</dbReference>
<evidence type="ECO:0000256" key="2">
    <source>
        <dbReference type="ARBA" id="ARBA00022448"/>
    </source>
</evidence>
<evidence type="ECO:0000313" key="7">
    <source>
        <dbReference type="EMBL" id="SHI18690.1"/>
    </source>
</evidence>
<gene>
    <name evidence="7" type="ORF">SAMN04488135_11227</name>
</gene>
<dbReference type="GO" id="GO:0016887">
    <property type="term" value="F:ATP hydrolysis activity"/>
    <property type="evidence" value="ECO:0007669"/>
    <property type="project" value="InterPro"/>
</dbReference>
<dbReference type="PANTHER" id="PTHR42734">
    <property type="entry name" value="METAL TRANSPORT SYSTEM ATP-BINDING PROTEIN TM_0124-RELATED"/>
    <property type="match status" value="1"/>
</dbReference>
<proteinExistence type="inferred from homology"/>
<keyword evidence="3" id="KW-0472">Membrane</keyword>
<evidence type="ECO:0000259" key="6">
    <source>
        <dbReference type="PROSITE" id="PS50893"/>
    </source>
</evidence>
<dbReference type="PROSITE" id="PS50893">
    <property type="entry name" value="ABC_TRANSPORTER_2"/>
    <property type="match status" value="1"/>
</dbReference>
<dbReference type="Gene3D" id="3.40.50.300">
    <property type="entry name" value="P-loop containing nucleotide triphosphate hydrolases"/>
    <property type="match status" value="1"/>
</dbReference>
<dbReference type="AlphaFoldDB" id="A0A1M5Z380"/>
<evidence type="ECO:0000256" key="5">
    <source>
        <dbReference type="ARBA" id="ARBA00022840"/>
    </source>
</evidence>
<dbReference type="OrthoDB" id="5296765at2"/>
<evidence type="ECO:0000256" key="1">
    <source>
        <dbReference type="ARBA" id="ARBA00005417"/>
    </source>
</evidence>
<name>A0A1M5Z380_9BURK</name>
<evidence type="ECO:0000256" key="3">
    <source>
        <dbReference type="ARBA" id="ARBA00022475"/>
    </source>
</evidence>
<keyword evidence="2" id="KW-0813">Transport</keyword>
<dbReference type="EMBL" id="FQXE01000012">
    <property type="protein sequence ID" value="SHI18690.1"/>
    <property type="molecule type" value="Genomic_DNA"/>
</dbReference>
<dbReference type="InterPro" id="IPR003593">
    <property type="entry name" value="AAA+_ATPase"/>
</dbReference>
<evidence type="ECO:0000313" key="8">
    <source>
        <dbReference type="Proteomes" id="UP000184226"/>
    </source>
</evidence>
<dbReference type="STRING" id="658167.SAMN04488135_11227"/>
<dbReference type="PANTHER" id="PTHR42734:SF17">
    <property type="entry name" value="METAL TRANSPORT SYSTEM ATP-BINDING PROTEIN TM_0124-RELATED"/>
    <property type="match status" value="1"/>
</dbReference>
<comment type="similarity">
    <text evidence="1">Belongs to the ABC transporter superfamily.</text>
</comment>
<dbReference type="GO" id="GO:0005524">
    <property type="term" value="F:ATP binding"/>
    <property type="evidence" value="ECO:0007669"/>
    <property type="project" value="UniProtKB-KW"/>
</dbReference>
<dbReference type="SUPFAM" id="SSF52540">
    <property type="entry name" value="P-loop containing nucleoside triphosphate hydrolases"/>
    <property type="match status" value="1"/>
</dbReference>
<dbReference type="InterPro" id="IPR003439">
    <property type="entry name" value="ABC_transporter-like_ATP-bd"/>
</dbReference>
<keyword evidence="5 7" id="KW-0067">ATP-binding</keyword>
<dbReference type="PROSITE" id="PS00211">
    <property type="entry name" value="ABC_TRANSPORTER_1"/>
    <property type="match status" value="1"/>
</dbReference>
<keyword evidence="4" id="KW-0547">Nucleotide-binding</keyword>
<protein>
    <submittedName>
        <fullName evidence="7">Zinc/manganese transport system ATP-binding protein</fullName>
    </submittedName>
</protein>
<accession>A0A1M5Z380</accession>
<dbReference type="InterPro" id="IPR017871">
    <property type="entry name" value="ABC_transporter-like_CS"/>
</dbReference>
<keyword evidence="3" id="KW-1003">Cell membrane</keyword>